<feature type="transmembrane region" description="Helical" evidence="1">
    <location>
        <begin position="307"/>
        <end position="331"/>
    </location>
</feature>
<feature type="transmembrane region" description="Helical" evidence="1">
    <location>
        <begin position="387"/>
        <end position="411"/>
    </location>
</feature>
<evidence type="ECO:0000313" key="3">
    <source>
        <dbReference type="Proteomes" id="UP000286773"/>
    </source>
</evidence>
<dbReference type="InterPro" id="IPR052180">
    <property type="entry name" value="NhaC_Na-H+_Antiporter"/>
</dbReference>
<feature type="transmembrane region" description="Helical" evidence="1">
    <location>
        <begin position="431"/>
        <end position="452"/>
    </location>
</feature>
<feature type="transmembrane region" description="Helical" evidence="1">
    <location>
        <begin position="279"/>
        <end position="300"/>
    </location>
</feature>
<keyword evidence="1" id="KW-0472">Membrane</keyword>
<dbReference type="Proteomes" id="UP000286773">
    <property type="component" value="Unassembled WGS sequence"/>
</dbReference>
<dbReference type="PANTHER" id="PTHR33451:SF5">
    <property type="entry name" value="NA+_H+ ANTIPORTER"/>
    <property type="match status" value="1"/>
</dbReference>
<feature type="transmembrane region" description="Helical" evidence="1">
    <location>
        <begin position="254"/>
        <end position="273"/>
    </location>
</feature>
<accession>A0A430AMT9</accession>
<evidence type="ECO:0000256" key="1">
    <source>
        <dbReference type="SAM" id="Phobius"/>
    </source>
</evidence>
<keyword evidence="1" id="KW-1133">Transmembrane helix</keyword>
<feature type="transmembrane region" description="Helical" evidence="1">
    <location>
        <begin position="231"/>
        <end position="247"/>
    </location>
</feature>
<proteinExistence type="predicted"/>
<feature type="transmembrane region" description="Helical" evidence="1">
    <location>
        <begin position="194"/>
        <end position="211"/>
    </location>
</feature>
<protein>
    <recommendedName>
        <fullName evidence="4">Na+/H+ antiporter NhaC-like C-terminal domain-containing protein</fullName>
    </recommendedName>
</protein>
<feature type="transmembrane region" description="Helical" evidence="1">
    <location>
        <begin position="6"/>
        <end position="22"/>
    </location>
</feature>
<evidence type="ECO:0000313" key="2">
    <source>
        <dbReference type="EMBL" id="RSU09227.1"/>
    </source>
</evidence>
<feature type="transmembrane region" description="Helical" evidence="1">
    <location>
        <begin position="101"/>
        <end position="131"/>
    </location>
</feature>
<name>A0A430AMT9_9ENTE</name>
<feature type="transmembrane region" description="Helical" evidence="1">
    <location>
        <begin position="143"/>
        <end position="160"/>
    </location>
</feature>
<dbReference type="OrthoDB" id="9762978at2"/>
<evidence type="ECO:0008006" key="4">
    <source>
        <dbReference type="Google" id="ProtNLM"/>
    </source>
</evidence>
<keyword evidence="3" id="KW-1185">Reference proteome</keyword>
<feature type="transmembrane region" description="Helical" evidence="1">
    <location>
        <begin position="27"/>
        <end position="43"/>
    </location>
</feature>
<feature type="transmembrane region" description="Helical" evidence="1">
    <location>
        <begin position="63"/>
        <end position="80"/>
    </location>
</feature>
<organism evidence="2 3">
    <name type="scientific">Vagococcus acidifermentans</name>
    <dbReference type="NCBI Taxonomy" id="564710"/>
    <lineage>
        <taxon>Bacteria</taxon>
        <taxon>Bacillati</taxon>
        <taxon>Bacillota</taxon>
        <taxon>Bacilli</taxon>
        <taxon>Lactobacillales</taxon>
        <taxon>Enterococcaceae</taxon>
        <taxon>Vagococcus</taxon>
    </lineage>
</organism>
<gene>
    <name evidence="2" type="ORF">CBF27_13085</name>
</gene>
<keyword evidence="1" id="KW-0812">Transmembrane</keyword>
<sequence length="465" mass="49954">MAILPILLYIFLSAFFAVFYQYYSMRALVFSAFIGLLVGFLFVKNKAKYWDAVISGLSQFGNAKLIFTFLLIGVFTKMLTFGKIGNGFVWLSTQMHISGSLFVVFAFLASSIISLGAGAPIAAMFAVVPIFYPPGILLGSEPAVLLGALLSGVFFGDALSPSSQVINTTIDTQKDGETQETADLQTVLKERTPWLLLIAVIAMVLFYLFGGAETGQMANHLALLADFSDSSGLWMLVPVIVLLVVSFKTKNLFLGLPIGILTGLVVGLVTGIFSWQDIVFVNAEATQISGIIFDGIYSMVDIVISTILLFGMISVAVEGGVLALFCDWVLSKRIFCSTKGAELVLVLGTGIVNIFLSGCVLPAILLFGHIADTIGQRSGIPPGKRVYLMTGIATSVTAIIPVNSAFVMGAITLINEMPDILPQSVVPSPFAIFSSSYYCILLTVVCFIWIFAERGKKKLPLAQNA</sequence>
<reference evidence="2 3" key="1">
    <citation type="submission" date="2017-05" db="EMBL/GenBank/DDBJ databases">
        <title>Vagococcus spp. assemblies.</title>
        <authorList>
            <person name="Gulvik C.A."/>
        </authorList>
    </citation>
    <scope>NUCLEOTIDE SEQUENCE [LARGE SCALE GENOMIC DNA]</scope>
    <source>
        <strain evidence="2 3">LMG 24798</strain>
    </source>
</reference>
<dbReference type="PANTHER" id="PTHR33451">
    <property type="entry name" value="MALATE-2H(+)/NA(+)-LACTATE ANTIPORTER"/>
    <property type="match status" value="1"/>
</dbReference>
<feature type="transmembrane region" description="Helical" evidence="1">
    <location>
        <begin position="343"/>
        <end position="367"/>
    </location>
</feature>
<comment type="caution">
    <text evidence="2">The sequence shown here is derived from an EMBL/GenBank/DDBJ whole genome shotgun (WGS) entry which is preliminary data.</text>
</comment>
<dbReference type="EMBL" id="NGKC01000021">
    <property type="protein sequence ID" value="RSU09227.1"/>
    <property type="molecule type" value="Genomic_DNA"/>
</dbReference>
<dbReference type="AlphaFoldDB" id="A0A430AMT9"/>